<dbReference type="Proteomes" id="UP000499080">
    <property type="component" value="Unassembled WGS sequence"/>
</dbReference>
<dbReference type="SUPFAM" id="SSF54403">
    <property type="entry name" value="Cystatin/monellin"/>
    <property type="match status" value="1"/>
</dbReference>
<gene>
    <name evidence="6" type="ORF">AVEN_31188_1</name>
</gene>
<sequence>MFKVIVLFSIVALSYALLGGYEIVDPKDEDVVTAANEAAKGLSKKFSGKFLHKLAKVLKAKKQITAGANFIMDIVVGQTSCTKDEYTNGNTDECDFETGTVRISHLDTRPV</sequence>
<comment type="caution">
    <text evidence="6">The sequence shown here is derived from an EMBL/GenBank/DDBJ whole genome shotgun (WGS) entry which is preliminary data.</text>
</comment>
<keyword evidence="3" id="KW-0789">Thiol protease inhibitor</keyword>
<feature type="chain" id="PRO_5021356297" description="Cystatin domain-containing protein" evidence="4">
    <location>
        <begin position="17"/>
        <end position="111"/>
    </location>
</feature>
<name>A0A4Y2KJJ7_ARAVE</name>
<evidence type="ECO:0000313" key="6">
    <source>
        <dbReference type="EMBL" id="GBN02518.1"/>
    </source>
</evidence>
<organism evidence="6 7">
    <name type="scientific">Araneus ventricosus</name>
    <name type="common">Orbweaver spider</name>
    <name type="synonym">Epeira ventricosa</name>
    <dbReference type="NCBI Taxonomy" id="182803"/>
    <lineage>
        <taxon>Eukaryota</taxon>
        <taxon>Metazoa</taxon>
        <taxon>Ecdysozoa</taxon>
        <taxon>Arthropoda</taxon>
        <taxon>Chelicerata</taxon>
        <taxon>Arachnida</taxon>
        <taxon>Araneae</taxon>
        <taxon>Araneomorphae</taxon>
        <taxon>Entelegynae</taxon>
        <taxon>Araneoidea</taxon>
        <taxon>Araneidae</taxon>
        <taxon>Araneus</taxon>
    </lineage>
</organism>
<dbReference type="InterPro" id="IPR046350">
    <property type="entry name" value="Cystatin_sf"/>
</dbReference>
<evidence type="ECO:0000256" key="1">
    <source>
        <dbReference type="ARBA" id="ARBA00009403"/>
    </source>
</evidence>
<proteinExistence type="inferred from homology"/>
<keyword evidence="4" id="KW-0732">Signal</keyword>
<reference evidence="6 7" key="1">
    <citation type="journal article" date="2019" name="Sci. Rep.">
        <title>Orb-weaving spider Araneus ventricosus genome elucidates the spidroin gene catalogue.</title>
        <authorList>
            <person name="Kono N."/>
            <person name="Nakamura H."/>
            <person name="Ohtoshi R."/>
            <person name="Moran D.A.P."/>
            <person name="Shinohara A."/>
            <person name="Yoshida Y."/>
            <person name="Fujiwara M."/>
            <person name="Mori M."/>
            <person name="Tomita M."/>
            <person name="Arakawa K."/>
        </authorList>
    </citation>
    <scope>NUCLEOTIDE SEQUENCE [LARGE SCALE GENOMIC DNA]</scope>
</reference>
<dbReference type="GO" id="GO:0005737">
    <property type="term" value="C:cytoplasm"/>
    <property type="evidence" value="ECO:0007669"/>
    <property type="project" value="TreeGrafter"/>
</dbReference>
<feature type="domain" description="Cystatin" evidence="5">
    <location>
        <begin position="16"/>
        <end position="111"/>
    </location>
</feature>
<dbReference type="Gene3D" id="3.10.450.10">
    <property type="match status" value="1"/>
</dbReference>
<dbReference type="AlphaFoldDB" id="A0A4Y2KJJ7"/>
<evidence type="ECO:0000256" key="4">
    <source>
        <dbReference type="SAM" id="SignalP"/>
    </source>
</evidence>
<dbReference type="Pfam" id="PF00031">
    <property type="entry name" value="Cystatin"/>
    <property type="match status" value="1"/>
</dbReference>
<evidence type="ECO:0000256" key="2">
    <source>
        <dbReference type="ARBA" id="ARBA00022690"/>
    </source>
</evidence>
<dbReference type="GO" id="GO:0005615">
    <property type="term" value="C:extracellular space"/>
    <property type="evidence" value="ECO:0007669"/>
    <property type="project" value="TreeGrafter"/>
</dbReference>
<feature type="signal peptide" evidence="4">
    <location>
        <begin position="1"/>
        <end position="16"/>
    </location>
</feature>
<dbReference type="GO" id="GO:0031982">
    <property type="term" value="C:vesicle"/>
    <property type="evidence" value="ECO:0007669"/>
    <property type="project" value="TreeGrafter"/>
</dbReference>
<comment type="similarity">
    <text evidence="1">Belongs to the cystatin family.</text>
</comment>
<keyword evidence="2" id="KW-0646">Protease inhibitor</keyword>
<dbReference type="OrthoDB" id="6428149at2759"/>
<dbReference type="PANTHER" id="PTHR46186:SF2">
    <property type="entry name" value="CYSTATIN"/>
    <property type="match status" value="1"/>
</dbReference>
<dbReference type="SMART" id="SM00043">
    <property type="entry name" value="CY"/>
    <property type="match status" value="1"/>
</dbReference>
<evidence type="ECO:0000313" key="7">
    <source>
        <dbReference type="Proteomes" id="UP000499080"/>
    </source>
</evidence>
<accession>A0A4Y2KJJ7</accession>
<dbReference type="GO" id="GO:0004869">
    <property type="term" value="F:cysteine-type endopeptidase inhibitor activity"/>
    <property type="evidence" value="ECO:0007669"/>
    <property type="project" value="UniProtKB-KW"/>
</dbReference>
<dbReference type="EMBL" id="BGPR01004710">
    <property type="protein sequence ID" value="GBN02518.1"/>
    <property type="molecule type" value="Genomic_DNA"/>
</dbReference>
<keyword evidence="7" id="KW-1185">Reference proteome</keyword>
<protein>
    <recommendedName>
        <fullName evidence="5">Cystatin domain-containing protein</fullName>
    </recommendedName>
</protein>
<dbReference type="InterPro" id="IPR000010">
    <property type="entry name" value="Cystatin_dom"/>
</dbReference>
<evidence type="ECO:0000256" key="3">
    <source>
        <dbReference type="ARBA" id="ARBA00022704"/>
    </source>
</evidence>
<dbReference type="PANTHER" id="PTHR46186">
    <property type="entry name" value="CYSTATIN"/>
    <property type="match status" value="1"/>
</dbReference>
<evidence type="ECO:0000259" key="5">
    <source>
        <dbReference type="SMART" id="SM00043"/>
    </source>
</evidence>